<name>A0A498R0P9_9FIRM</name>
<evidence type="ECO:0000256" key="1">
    <source>
        <dbReference type="ARBA" id="ARBA00023015"/>
    </source>
</evidence>
<protein>
    <recommendedName>
        <fullName evidence="4">HTH marR-type domain-containing protein</fullName>
    </recommendedName>
</protein>
<evidence type="ECO:0000256" key="2">
    <source>
        <dbReference type="ARBA" id="ARBA00023125"/>
    </source>
</evidence>
<dbReference type="GO" id="GO:0006950">
    <property type="term" value="P:response to stress"/>
    <property type="evidence" value="ECO:0007669"/>
    <property type="project" value="TreeGrafter"/>
</dbReference>
<evidence type="ECO:0000259" key="4">
    <source>
        <dbReference type="PROSITE" id="PS50995"/>
    </source>
</evidence>
<dbReference type="Gene3D" id="1.10.10.10">
    <property type="entry name" value="Winged helix-like DNA-binding domain superfamily/Winged helix DNA-binding domain"/>
    <property type="match status" value="1"/>
</dbReference>
<accession>A0A498R0P9</accession>
<keyword evidence="6" id="KW-1185">Reference proteome</keyword>
<gene>
    <name evidence="5" type="ORF">LUCI_0097</name>
</gene>
<reference evidence="5 6" key="1">
    <citation type="submission" date="2018-06" db="EMBL/GenBank/DDBJ databases">
        <authorList>
            <person name="Strepis N."/>
        </authorList>
    </citation>
    <scope>NUCLEOTIDE SEQUENCE [LARGE SCALE GENOMIC DNA]</scope>
    <source>
        <strain evidence="5">LUCI</strain>
    </source>
</reference>
<dbReference type="GO" id="GO:0003677">
    <property type="term" value="F:DNA binding"/>
    <property type="evidence" value="ECO:0007669"/>
    <property type="project" value="UniProtKB-KW"/>
</dbReference>
<keyword evidence="3" id="KW-0804">Transcription</keyword>
<keyword evidence="2" id="KW-0238">DNA-binding</keyword>
<dbReference type="PROSITE" id="PS50995">
    <property type="entry name" value="HTH_MARR_2"/>
    <property type="match status" value="1"/>
</dbReference>
<dbReference type="PANTHER" id="PTHR33164:SF64">
    <property type="entry name" value="TRANSCRIPTIONAL REGULATOR SLYA"/>
    <property type="match status" value="1"/>
</dbReference>
<dbReference type="InterPro" id="IPR000835">
    <property type="entry name" value="HTH_MarR-typ"/>
</dbReference>
<organism evidence="5 6">
    <name type="scientific">Lucifera butyrica</name>
    <dbReference type="NCBI Taxonomy" id="1351585"/>
    <lineage>
        <taxon>Bacteria</taxon>
        <taxon>Bacillati</taxon>
        <taxon>Bacillota</taxon>
        <taxon>Negativicutes</taxon>
        <taxon>Veillonellales</taxon>
        <taxon>Veillonellaceae</taxon>
        <taxon>Lucifera</taxon>
    </lineage>
</organism>
<evidence type="ECO:0000256" key="3">
    <source>
        <dbReference type="ARBA" id="ARBA00023163"/>
    </source>
</evidence>
<dbReference type="AlphaFoldDB" id="A0A498R0P9"/>
<dbReference type="InterPro" id="IPR039422">
    <property type="entry name" value="MarR/SlyA-like"/>
</dbReference>
<dbReference type="InterPro" id="IPR036390">
    <property type="entry name" value="WH_DNA-bd_sf"/>
</dbReference>
<feature type="domain" description="HTH marR-type" evidence="4">
    <location>
        <begin position="29"/>
        <end position="161"/>
    </location>
</feature>
<dbReference type="InterPro" id="IPR036388">
    <property type="entry name" value="WH-like_DNA-bd_sf"/>
</dbReference>
<evidence type="ECO:0000313" key="6">
    <source>
        <dbReference type="Proteomes" id="UP000277811"/>
    </source>
</evidence>
<proteinExistence type="predicted"/>
<sequence length="164" mass="19263">MIDKQTIYSYNIVVLTTTLWEIEMRFKLDDSLGFILSKANIKLKNELFQRFKEYDITPEQWAILCCLWEQEGITPKELSDLTCKDKPNTNRILEKLIIKGLVVRNPHPVDKRAFQIFLTDKGRALREQLIPKANQLIEKATTGIEEHKVVELKKMLNQIYDNIK</sequence>
<dbReference type="SUPFAM" id="SSF46785">
    <property type="entry name" value="Winged helix' DNA-binding domain"/>
    <property type="match status" value="1"/>
</dbReference>
<dbReference type="PRINTS" id="PR00598">
    <property type="entry name" value="HTHMARR"/>
</dbReference>
<evidence type="ECO:0000313" key="5">
    <source>
        <dbReference type="EMBL" id="VBB04891.1"/>
    </source>
</evidence>
<dbReference type="PANTHER" id="PTHR33164">
    <property type="entry name" value="TRANSCRIPTIONAL REGULATOR, MARR FAMILY"/>
    <property type="match status" value="1"/>
</dbReference>
<keyword evidence="1" id="KW-0805">Transcription regulation</keyword>
<dbReference type="EMBL" id="UPPP01000051">
    <property type="protein sequence ID" value="VBB04891.1"/>
    <property type="molecule type" value="Genomic_DNA"/>
</dbReference>
<dbReference type="SMART" id="SM00347">
    <property type="entry name" value="HTH_MARR"/>
    <property type="match status" value="1"/>
</dbReference>
<dbReference type="Pfam" id="PF01047">
    <property type="entry name" value="MarR"/>
    <property type="match status" value="1"/>
</dbReference>
<dbReference type="Proteomes" id="UP000277811">
    <property type="component" value="Unassembled WGS sequence"/>
</dbReference>
<dbReference type="GO" id="GO:0003700">
    <property type="term" value="F:DNA-binding transcription factor activity"/>
    <property type="evidence" value="ECO:0007669"/>
    <property type="project" value="InterPro"/>
</dbReference>